<dbReference type="CDD" id="cd09873">
    <property type="entry name" value="PIN_Pae0151-like"/>
    <property type="match status" value="1"/>
</dbReference>
<evidence type="ECO:0000256" key="4">
    <source>
        <dbReference type="ARBA" id="ARBA00022801"/>
    </source>
</evidence>
<dbReference type="EMBL" id="JABUBU010000003">
    <property type="protein sequence ID" value="MBY6366525.1"/>
    <property type="molecule type" value="Genomic_DNA"/>
</dbReference>
<evidence type="ECO:0000259" key="7">
    <source>
        <dbReference type="Pfam" id="PF01850"/>
    </source>
</evidence>
<comment type="cofactor">
    <cofactor evidence="6">
        <name>Mg(2+)</name>
        <dbReference type="ChEBI" id="CHEBI:18420"/>
    </cofactor>
</comment>
<dbReference type="PANTHER" id="PTHR35901:SF1">
    <property type="entry name" value="EXONUCLEASE VAPC9"/>
    <property type="match status" value="1"/>
</dbReference>
<evidence type="ECO:0000313" key="9">
    <source>
        <dbReference type="Proteomes" id="UP000825228"/>
    </source>
</evidence>
<evidence type="ECO:0000256" key="5">
    <source>
        <dbReference type="ARBA" id="ARBA00022842"/>
    </source>
</evidence>
<dbReference type="Proteomes" id="UP000825228">
    <property type="component" value="Unassembled WGS sequence"/>
</dbReference>
<dbReference type="HAMAP" id="MF_00265">
    <property type="entry name" value="VapC_Nob1"/>
    <property type="match status" value="1"/>
</dbReference>
<dbReference type="InterPro" id="IPR051619">
    <property type="entry name" value="TypeII_TA_RNase_PINc/VapC"/>
</dbReference>
<feature type="binding site" evidence="6">
    <location>
        <position position="5"/>
    </location>
    <ligand>
        <name>Mg(2+)</name>
        <dbReference type="ChEBI" id="CHEBI:18420"/>
    </ligand>
</feature>
<keyword evidence="2 6" id="KW-0540">Nuclease</keyword>
<dbReference type="Gene3D" id="3.40.50.1010">
    <property type="entry name" value="5'-nuclease"/>
    <property type="match status" value="1"/>
</dbReference>
<evidence type="ECO:0000256" key="2">
    <source>
        <dbReference type="ARBA" id="ARBA00022722"/>
    </source>
</evidence>
<reference evidence="8 9" key="1">
    <citation type="submission" date="2020-06" db="EMBL/GenBank/DDBJ databases">
        <title>Taxonomy, biology and ecology of Rhodococcus bacteria occurring in California pistachio and other woody hosts as revealed by genome sequence analyses.</title>
        <authorList>
            <person name="Gai Y."/>
            <person name="Riely B."/>
        </authorList>
    </citation>
    <scope>NUCLEOTIDE SEQUENCE [LARGE SCALE GENOMIC DNA]</scope>
    <source>
        <strain evidence="8 9">BP-281</strain>
    </source>
</reference>
<keyword evidence="4 6" id="KW-0378">Hydrolase</keyword>
<comment type="caution">
    <text evidence="8">The sequence shown here is derived from an EMBL/GenBank/DDBJ whole genome shotgun (WGS) entry which is preliminary data.</text>
</comment>
<accession>A0ABS7P291</accession>
<dbReference type="InterPro" id="IPR002716">
    <property type="entry name" value="PIN_dom"/>
</dbReference>
<keyword evidence="6" id="KW-0800">Toxin</keyword>
<comment type="function">
    <text evidence="6">Toxic component of a toxin-antitoxin (TA) system. An RNase.</text>
</comment>
<evidence type="ECO:0000256" key="6">
    <source>
        <dbReference type="HAMAP-Rule" id="MF_00265"/>
    </source>
</evidence>
<proteinExistence type="inferred from homology"/>
<dbReference type="PANTHER" id="PTHR35901">
    <property type="entry name" value="RIBONUCLEASE VAPC3"/>
    <property type="match status" value="1"/>
</dbReference>
<feature type="binding site" evidence="6">
    <location>
        <position position="95"/>
    </location>
    <ligand>
        <name>Mg(2+)</name>
        <dbReference type="ChEBI" id="CHEBI:18420"/>
    </ligand>
</feature>
<feature type="domain" description="PIN" evidence="7">
    <location>
        <begin position="2"/>
        <end position="120"/>
    </location>
</feature>
<evidence type="ECO:0000256" key="1">
    <source>
        <dbReference type="ARBA" id="ARBA00022649"/>
    </source>
</evidence>
<dbReference type="InterPro" id="IPR044153">
    <property type="entry name" value="PIN_Pae0151-like"/>
</dbReference>
<keyword evidence="1 6" id="KW-1277">Toxin-antitoxin system</keyword>
<dbReference type="InterPro" id="IPR022907">
    <property type="entry name" value="VapC_family"/>
</dbReference>
<gene>
    <name evidence="6" type="primary">vapC</name>
    <name evidence="8" type="ORF">HQ603_07125</name>
</gene>
<dbReference type="SUPFAM" id="SSF88723">
    <property type="entry name" value="PIN domain-like"/>
    <property type="match status" value="1"/>
</dbReference>
<evidence type="ECO:0000313" key="8">
    <source>
        <dbReference type="EMBL" id="MBY6366525.1"/>
    </source>
</evidence>
<keyword evidence="9" id="KW-1185">Reference proteome</keyword>
<dbReference type="Pfam" id="PF01850">
    <property type="entry name" value="PIN"/>
    <property type="match status" value="1"/>
</dbReference>
<dbReference type="EC" id="3.1.-.-" evidence="6"/>
<keyword evidence="3 6" id="KW-0479">Metal-binding</keyword>
<sequence length="130" mass="14021">MIVVDASVLAIALIDDGRSGGTVRRDLSMQDLAAPHLVDLEFASVLRRLVASGRLGSERAGQAVQDLTDLPIRRCDHVPLVRRCWELRNNVTAYDASYVTLAEALDVPLWTADARLAAAPGVSCAVTLVR</sequence>
<organism evidence="8 9">
    <name type="scientific">Rhodococcoides corynebacterioides</name>
    <dbReference type="NCBI Taxonomy" id="53972"/>
    <lineage>
        <taxon>Bacteria</taxon>
        <taxon>Bacillati</taxon>
        <taxon>Actinomycetota</taxon>
        <taxon>Actinomycetes</taxon>
        <taxon>Mycobacteriales</taxon>
        <taxon>Nocardiaceae</taxon>
        <taxon>Rhodococcoides</taxon>
    </lineage>
</organism>
<name>A0ABS7P291_9NOCA</name>
<keyword evidence="5 6" id="KW-0460">Magnesium</keyword>
<dbReference type="RefSeq" id="WP_222683847.1">
    <property type="nucleotide sequence ID" value="NZ_JABUBT010000015.1"/>
</dbReference>
<comment type="similarity">
    <text evidence="6">Belongs to the PINc/VapC protein family.</text>
</comment>
<protein>
    <recommendedName>
        <fullName evidence="6">Ribonuclease VapC</fullName>
        <shortName evidence="6">RNase VapC</shortName>
        <ecNumber evidence="6">3.1.-.-</ecNumber>
    </recommendedName>
    <alternativeName>
        <fullName evidence="6">Toxin VapC</fullName>
    </alternativeName>
</protein>
<dbReference type="InterPro" id="IPR029060">
    <property type="entry name" value="PIN-like_dom_sf"/>
</dbReference>
<evidence type="ECO:0000256" key="3">
    <source>
        <dbReference type="ARBA" id="ARBA00022723"/>
    </source>
</evidence>